<dbReference type="RefSeq" id="WP_208088243.1">
    <property type="nucleotide sequence ID" value="NZ_CP086136.1"/>
</dbReference>
<dbReference type="InterPro" id="IPR041304">
    <property type="entry name" value="AbiTii"/>
</dbReference>
<dbReference type="Proteomes" id="UP000664702">
    <property type="component" value="Chromosome"/>
</dbReference>
<protein>
    <recommendedName>
        <fullName evidence="1">AbiTii domain-containing protein</fullName>
    </recommendedName>
</protein>
<dbReference type="AlphaFoldDB" id="A0A939MJF6"/>
<proteinExistence type="predicted"/>
<dbReference type="KEGG" id="bban:J4G43_039555"/>
<organism evidence="2">
    <name type="scientific">Bradyrhizobium barranii subsp. barranii</name>
    <dbReference type="NCBI Taxonomy" id="2823807"/>
    <lineage>
        <taxon>Bacteria</taxon>
        <taxon>Pseudomonadati</taxon>
        <taxon>Pseudomonadota</taxon>
        <taxon>Alphaproteobacteria</taxon>
        <taxon>Hyphomicrobiales</taxon>
        <taxon>Nitrobacteraceae</taxon>
        <taxon>Bradyrhizobium</taxon>
        <taxon>Bradyrhizobium barranii</taxon>
    </lineage>
</organism>
<feature type="domain" description="AbiTii" evidence="1">
    <location>
        <begin position="7"/>
        <end position="102"/>
    </location>
</feature>
<dbReference type="EMBL" id="JAGEMI010000001">
    <property type="protein sequence ID" value="MBO1867137.1"/>
    <property type="molecule type" value="Genomic_DNA"/>
</dbReference>
<dbReference type="EMBL" id="CP086136">
    <property type="protein sequence ID" value="UEM10692.1"/>
    <property type="molecule type" value="Genomic_DNA"/>
</dbReference>
<evidence type="ECO:0000313" key="4">
    <source>
        <dbReference type="Proteomes" id="UP000664702"/>
    </source>
</evidence>
<reference evidence="3 4" key="2">
    <citation type="journal article" date="2022" name="Int. J. Syst. Evol. Microbiol.">
        <title>Strains of Bradyrhizobium barranii sp. nov. associated with legumes native to Canada are symbionts of soybeans and belong to different subspecies (subsp. barranii subsp. nov. and subsp. apii subsp. nov.) and symbiovars (sv. glycinearum and sv. septentrionale).</title>
        <authorList>
            <person name="Bromfield E.S.P."/>
            <person name="Cloutier S."/>
            <person name="Wasai-Hara S."/>
            <person name="Minamisawa K."/>
        </authorList>
    </citation>
    <scope>NUCLEOTIDE SEQUENCE [LARGE SCALE GENOMIC DNA]</scope>
    <source>
        <strain evidence="3 4">144S4</strain>
    </source>
</reference>
<dbReference type="Pfam" id="PF18864">
    <property type="entry name" value="AbiTii"/>
    <property type="match status" value="1"/>
</dbReference>
<accession>A0A939MJF6</accession>
<gene>
    <name evidence="3" type="ORF">J4G43_039555</name>
    <name evidence="2" type="ORF">J4G43_41465</name>
</gene>
<reference evidence="2" key="1">
    <citation type="submission" date="2021-03" db="EMBL/GenBank/DDBJ databases">
        <title>Whole Genome Sequence of Bradyrhizobium sp. Strain 144S4.</title>
        <authorList>
            <person name="Bromfield E.S.P."/>
            <person name="Cloutier S."/>
        </authorList>
    </citation>
    <scope>NUCLEOTIDE SEQUENCE [LARGE SCALE GENOMIC DNA]</scope>
    <source>
        <strain evidence="2">144S4</strain>
    </source>
</reference>
<name>A0A939MJF6_9BRAD</name>
<sequence length="224" mass="24817">MQSHPFSLLVLSPEHRKMMERVHLHQPAASYEARPNQDSDAHLPWNQALVVKYSRLIFEGGEPALMRAWQDIPGSVLVALLEQVRTRVLRFALDLRDSLPEDASSASVVPAADIDRSVVQIFYGGNNLIATNTAHASQVVQQSVNQNDLGSLIHALKELGITDEGVDELRKSIEHKTADTKAENARTWAADIGKYIGKEGVRMGVEVAKRTALHWLSQYLGIPL</sequence>
<evidence type="ECO:0000259" key="1">
    <source>
        <dbReference type="Pfam" id="PF18864"/>
    </source>
</evidence>
<evidence type="ECO:0000313" key="3">
    <source>
        <dbReference type="EMBL" id="UEM10692.1"/>
    </source>
</evidence>
<evidence type="ECO:0000313" key="2">
    <source>
        <dbReference type="EMBL" id="MBO1867137.1"/>
    </source>
</evidence>